<reference evidence="13 14" key="1">
    <citation type="journal article" date="2007" name="Nature">
        <title>Evolution of genes and genomes on the Drosophila phylogeny.</title>
        <authorList>
            <consortium name="Drosophila 12 Genomes Consortium"/>
            <person name="Clark A.G."/>
            <person name="Eisen M.B."/>
            <person name="Smith D.R."/>
            <person name="Bergman C.M."/>
            <person name="Oliver B."/>
            <person name="Markow T.A."/>
            <person name="Kaufman T.C."/>
            <person name="Kellis M."/>
            <person name="Gelbart W."/>
            <person name="Iyer V.N."/>
            <person name="Pollard D.A."/>
            <person name="Sackton T.B."/>
            <person name="Larracuente A.M."/>
            <person name="Singh N.D."/>
            <person name="Abad J.P."/>
            <person name="Abt D.N."/>
            <person name="Adryan B."/>
            <person name="Aguade M."/>
            <person name="Akashi H."/>
            <person name="Anderson W.W."/>
            <person name="Aquadro C.F."/>
            <person name="Ardell D.H."/>
            <person name="Arguello R."/>
            <person name="Artieri C.G."/>
            <person name="Barbash D.A."/>
            <person name="Barker D."/>
            <person name="Barsanti P."/>
            <person name="Batterham P."/>
            <person name="Batzoglou S."/>
            <person name="Begun D."/>
            <person name="Bhutkar A."/>
            <person name="Blanco E."/>
            <person name="Bosak S.A."/>
            <person name="Bradley R.K."/>
            <person name="Brand A.D."/>
            <person name="Brent M.R."/>
            <person name="Brooks A.N."/>
            <person name="Brown R.H."/>
            <person name="Butlin R.K."/>
            <person name="Caggese C."/>
            <person name="Calvi B.R."/>
            <person name="Bernardo de Carvalho A."/>
            <person name="Caspi A."/>
            <person name="Castrezana S."/>
            <person name="Celniker S.E."/>
            <person name="Chang J.L."/>
            <person name="Chapple C."/>
            <person name="Chatterji S."/>
            <person name="Chinwalla A."/>
            <person name="Civetta A."/>
            <person name="Clifton S.W."/>
            <person name="Comeron J.M."/>
            <person name="Costello J.C."/>
            <person name="Coyne J.A."/>
            <person name="Daub J."/>
            <person name="David R.G."/>
            <person name="Delcher A.L."/>
            <person name="Delehaunty K."/>
            <person name="Do C.B."/>
            <person name="Ebling H."/>
            <person name="Edwards K."/>
            <person name="Eickbush T."/>
            <person name="Evans J.D."/>
            <person name="Filipski A."/>
            <person name="Findeiss S."/>
            <person name="Freyhult E."/>
            <person name="Fulton L."/>
            <person name="Fulton R."/>
            <person name="Garcia A.C."/>
            <person name="Gardiner A."/>
            <person name="Garfield D.A."/>
            <person name="Garvin B.E."/>
            <person name="Gibson G."/>
            <person name="Gilbert D."/>
            <person name="Gnerre S."/>
            <person name="Godfrey J."/>
            <person name="Good R."/>
            <person name="Gotea V."/>
            <person name="Gravely B."/>
            <person name="Greenberg A.J."/>
            <person name="Griffiths-Jones S."/>
            <person name="Gross S."/>
            <person name="Guigo R."/>
            <person name="Gustafson E.A."/>
            <person name="Haerty W."/>
            <person name="Hahn M.W."/>
            <person name="Halligan D.L."/>
            <person name="Halpern A.L."/>
            <person name="Halter G.M."/>
            <person name="Han M.V."/>
            <person name="Heger A."/>
            <person name="Hillier L."/>
            <person name="Hinrichs A.S."/>
            <person name="Holmes I."/>
            <person name="Hoskins R.A."/>
            <person name="Hubisz M.J."/>
            <person name="Hultmark D."/>
            <person name="Huntley M.A."/>
            <person name="Jaffe D.B."/>
            <person name="Jagadeeshan S."/>
            <person name="Jeck W.R."/>
            <person name="Johnson J."/>
            <person name="Jones C.D."/>
            <person name="Jordan W.C."/>
            <person name="Karpen G.H."/>
            <person name="Kataoka E."/>
            <person name="Keightley P.D."/>
            <person name="Kheradpour P."/>
            <person name="Kirkness E.F."/>
            <person name="Koerich L.B."/>
            <person name="Kristiansen K."/>
            <person name="Kudrna D."/>
            <person name="Kulathinal R.J."/>
            <person name="Kumar S."/>
            <person name="Kwok R."/>
            <person name="Lander E."/>
            <person name="Langley C.H."/>
            <person name="Lapoint R."/>
            <person name="Lazzaro B.P."/>
            <person name="Lee S.J."/>
            <person name="Levesque L."/>
            <person name="Li R."/>
            <person name="Lin C.F."/>
            <person name="Lin M.F."/>
            <person name="Lindblad-Toh K."/>
            <person name="Llopart A."/>
            <person name="Long M."/>
            <person name="Low L."/>
            <person name="Lozovsky E."/>
            <person name="Lu J."/>
            <person name="Luo M."/>
            <person name="Machado C.A."/>
            <person name="Makalowski W."/>
            <person name="Marzo M."/>
            <person name="Matsuda M."/>
            <person name="Matzkin L."/>
            <person name="McAllister B."/>
            <person name="McBride C.S."/>
            <person name="McKernan B."/>
            <person name="McKernan K."/>
            <person name="Mendez-Lago M."/>
            <person name="Minx P."/>
            <person name="Mollenhauer M.U."/>
            <person name="Montooth K."/>
            <person name="Mount S.M."/>
            <person name="Mu X."/>
            <person name="Myers E."/>
            <person name="Negre B."/>
            <person name="Newfeld S."/>
            <person name="Nielsen R."/>
            <person name="Noor M.A."/>
            <person name="O'Grady P."/>
            <person name="Pachter L."/>
            <person name="Papaceit M."/>
            <person name="Parisi M.J."/>
            <person name="Parisi M."/>
            <person name="Parts L."/>
            <person name="Pedersen J.S."/>
            <person name="Pesole G."/>
            <person name="Phillippy A.M."/>
            <person name="Ponting C.P."/>
            <person name="Pop M."/>
            <person name="Porcelli D."/>
            <person name="Powell J.R."/>
            <person name="Prohaska S."/>
            <person name="Pruitt K."/>
            <person name="Puig M."/>
            <person name="Quesneville H."/>
            <person name="Ram K.R."/>
            <person name="Rand D."/>
            <person name="Rasmussen M.D."/>
            <person name="Reed L.K."/>
            <person name="Reenan R."/>
            <person name="Reily A."/>
            <person name="Remington K.A."/>
            <person name="Rieger T.T."/>
            <person name="Ritchie M.G."/>
            <person name="Robin C."/>
            <person name="Rogers Y.H."/>
            <person name="Rohde C."/>
            <person name="Rozas J."/>
            <person name="Rubenfield M.J."/>
            <person name="Ruiz A."/>
            <person name="Russo S."/>
            <person name="Salzberg S.L."/>
            <person name="Sanchez-Gracia A."/>
            <person name="Saranga D.J."/>
            <person name="Sato H."/>
            <person name="Schaeffer S.W."/>
            <person name="Schatz M.C."/>
            <person name="Schlenke T."/>
            <person name="Schwartz R."/>
            <person name="Segarra C."/>
            <person name="Singh R.S."/>
            <person name="Sirot L."/>
            <person name="Sirota M."/>
            <person name="Sisneros N.B."/>
            <person name="Smith C.D."/>
            <person name="Smith T.F."/>
            <person name="Spieth J."/>
            <person name="Stage D.E."/>
            <person name="Stark A."/>
            <person name="Stephan W."/>
            <person name="Strausberg R.L."/>
            <person name="Strempel S."/>
            <person name="Sturgill D."/>
            <person name="Sutton G."/>
            <person name="Sutton G.G."/>
            <person name="Tao W."/>
            <person name="Teichmann S."/>
            <person name="Tobari Y.N."/>
            <person name="Tomimura Y."/>
            <person name="Tsolas J.M."/>
            <person name="Valente V.L."/>
            <person name="Venter E."/>
            <person name="Venter J.C."/>
            <person name="Vicario S."/>
            <person name="Vieira F.G."/>
            <person name="Vilella A.J."/>
            <person name="Villasante A."/>
            <person name="Walenz B."/>
            <person name="Wang J."/>
            <person name="Wasserman M."/>
            <person name="Watts T."/>
            <person name="Wilson D."/>
            <person name="Wilson R.K."/>
            <person name="Wing R.A."/>
            <person name="Wolfner M.F."/>
            <person name="Wong A."/>
            <person name="Wong G.K."/>
            <person name="Wu C.I."/>
            <person name="Wu G."/>
            <person name="Yamamoto D."/>
            <person name="Yang H.P."/>
            <person name="Yang S.P."/>
            <person name="Yorke J.A."/>
            <person name="Yoshida K."/>
            <person name="Zdobnov E."/>
            <person name="Zhang P."/>
            <person name="Zhang Y."/>
            <person name="Zimin A.V."/>
            <person name="Baldwin J."/>
            <person name="Abdouelleil A."/>
            <person name="Abdulkadir J."/>
            <person name="Abebe A."/>
            <person name="Abera B."/>
            <person name="Abreu J."/>
            <person name="Acer S.C."/>
            <person name="Aftuck L."/>
            <person name="Alexander A."/>
            <person name="An P."/>
            <person name="Anderson E."/>
            <person name="Anderson S."/>
            <person name="Arachi H."/>
            <person name="Azer M."/>
            <person name="Bachantsang P."/>
            <person name="Barry A."/>
            <person name="Bayul T."/>
            <person name="Berlin A."/>
            <person name="Bessette D."/>
            <person name="Bloom T."/>
            <person name="Blye J."/>
            <person name="Boguslavskiy L."/>
            <person name="Bonnet C."/>
            <person name="Boukhgalter B."/>
            <person name="Bourzgui I."/>
            <person name="Brown A."/>
            <person name="Cahill P."/>
            <person name="Channer S."/>
            <person name="Cheshatsang Y."/>
            <person name="Chuda L."/>
            <person name="Citroen M."/>
            <person name="Collymore A."/>
            <person name="Cooke P."/>
            <person name="Costello M."/>
            <person name="D'Aco K."/>
            <person name="Daza R."/>
            <person name="De Haan G."/>
            <person name="DeGray S."/>
            <person name="DeMaso C."/>
            <person name="Dhargay N."/>
            <person name="Dooley K."/>
            <person name="Dooley E."/>
            <person name="Doricent M."/>
            <person name="Dorje P."/>
            <person name="Dorjee K."/>
            <person name="Dupes A."/>
            <person name="Elong R."/>
            <person name="Falk J."/>
            <person name="Farina A."/>
            <person name="Faro S."/>
            <person name="Ferguson D."/>
            <person name="Fisher S."/>
            <person name="Foley C.D."/>
            <person name="Franke A."/>
            <person name="Friedrich D."/>
            <person name="Gadbois L."/>
            <person name="Gearin G."/>
            <person name="Gearin C.R."/>
            <person name="Giannoukos G."/>
            <person name="Goode T."/>
            <person name="Graham J."/>
            <person name="Grandbois E."/>
            <person name="Grewal S."/>
            <person name="Gyaltsen K."/>
            <person name="Hafez N."/>
            <person name="Hagos B."/>
            <person name="Hall J."/>
            <person name="Henson C."/>
            <person name="Hollinger A."/>
            <person name="Honan T."/>
            <person name="Huard M.D."/>
            <person name="Hughes L."/>
            <person name="Hurhula B."/>
            <person name="Husby M.E."/>
            <person name="Kamat A."/>
            <person name="Kanga B."/>
            <person name="Kashin S."/>
            <person name="Khazanovich D."/>
            <person name="Kisner P."/>
            <person name="Lance K."/>
            <person name="Lara M."/>
            <person name="Lee W."/>
            <person name="Lennon N."/>
            <person name="Letendre F."/>
            <person name="LeVine R."/>
            <person name="Lipovsky A."/>
            <person name="Liu X."/>
            <person name="Liu J."/>
            <person name="Liu S."/>
            <person name="Lokyitsang T."/>
            <person name="Lokyitsang Y."/>
            <person name="Lubonja R."/>
            <person name="Lui A."/>
            <person name="MacDonald P."/>
            <person name="Magnisalis V."/>
            <person name="Maru K."/>
            <person name="Matthews C."/>
            <person name="McCusker W."/>
            <person name="McDonough S."/>
            <person name="Mehta T."/>
            <person name="Meldrim J."/>
            <person name="Meneus L."/>
            <person name="Mihai O."/>
            <person name="Mihalev A."/>
            <person name="Mihova T."/>
            <person name="Mittelman R."/>
            <person name="Mlenga V."/>
            <person name="Montmayeur A."/>
            <person name="Mulrain L."/>
            <person name="Navidi A."/>
            <person name="Naylor J."/>
            <person name="Negash T."/>
            <person name="Nguyen T."/>
            <person name="Nguyen N."/>
            <person name="Nicol R."/>
            <person name="Norbu C."/>
            <person name="Norbu N."/>
            <person name="Novod N."/>
            <person name="O'Neill B."/>
            <person name="Osman S."/>
            <person name="Markiewicz E."/>
            <person name="Oyono O.L."/>
            <person name="Patti C."/>
            <person name="Phunkhang P."/>
            <person name="Pierre F."/>
            <person name="Priest M."/>
            <person name="Raghuraman S."/>
            <person name="Rege F."/>
            <person name="Reyes R."/>
            <person name="Rise C."/>
            <person name="Rogov P."/>
            <person name="Ross K."/>
            <person name="Ryan E."/>
            <person name="Settipalli S."/>
            <person name="Shea T."/>
            <person name="Sherpa N."/>
            <person name="Shi L."/>
            <person name="Shih D."/>
            <person name="Sparrow T."/>
            <person name="Spaulding J."/>
            <person name="Stalker J."/>
            <person name="Stange-Thomann N."/>
            <person name="Stavropoulos S."/>
            <person name="Stone C."/>
            <person name="Strader C."/>
            <person name="Tesfaye S."/>
            <person name="Thomson T."/>
            <person name="Thoulutsang Y."/>
            <person name="Thoulutsang D."/>
            <person name="Topham K."/>
            <person name="Topping I."/>
            <person name="Tsamla T."/>
            <person name="Vassiliev H."/>
            <person name="Vo A."/>
            <person name="Wangchuk T."/>
            <person name="Wangdi T."/>
            <person name="Weiand M."/>
            <person name="Wilkinson J."/>
            <person name="Wilson A."/>
            <person name="Yadav S."/>
            <person name="Young G."/>
            <person name="Yu Q."/>
            <person name="Zembek L."/>
            <person name="Zhong D."/>
            <person name="Zimmer A."/>
            <person name="Zwirko Z."/>
            <person name="Jaffe D.B."/>
            <person name="Alvarez P."/>
            <person name="Brockman W."/>
            <person name="Butler J."/>
            <person name="Chin C."/>
            <person name="Gnerre S."/>
            <person name="Grabherr M."/>
            <person name="Kleber M."/>
            <person name="Mauceli E."/>
            <person name="MacCallum I."/>
        </authorList>
    </citation>
    <scope>NUCLEOTIDE SEQUENCE [LARGE SCALE GENOMIC DNA]</scope>
    <source>
        <strain evidence="14">white501</strain>
    </source>
</reference>
<dbReference type="Bgee" id="FBgn0268639">
    <property type="expression patterns" value="Expressed in female reproductive system and 1 other cell type or tissue"/>
</dbReference>
<evidence type="ECO:0000256" key="9">
    <source>
        <dbReference type="ARBA" id="ARBA00023242"/>
    </source>
</evidence>
<dbReference type="SMART" id="SM00399">
    <property type="entry name" value="ZnF_C4"/>
    <property type="match status" value="1"/>
</dbReference>
<keyword evidence="8" id="KW-0675">Receptor</keyword>
<evidence type="ECO:0000313" key="13">
    <source>
        <dbReference type="EMBL" id="EDX11348.1"/>
    </source>
</evidence>
<dbReference type="GO" id="GO:0005576">
    <property type="term" value="C:extracellular region"/>
    <property type="evidence" value="ECO:0007669"/>
    <property type="project" value="InterPro"/>
</dbReference>
<dbReference type="Gene3D" id="3.30.50.10">
    <property type="entry name" value="Erythroid Transcription Factor GATA-1, subunit A"/>
    <property type="match status" value="1"/>
</dbReference>
<dbReference type="PROSITE" id="PS00031">
    <property type="entry name" value="NUCLEAR_REC_DBD_1"/>
    <property type="match status" value="1"/>
</dbReference>
<feature type="region of interest" description="Disordered" evidence="10">
    <location>
        <begin position="159"/>
        <end position="377"/>
    </location>
</feature>
<comment type="subcellular location">
    <subcellularLocation>
        <location evidence="1">Nucleus</location>
    </subcellularLocation>
</comment>
<dbReference type="FunFam" id="3.30.50.10:FF:000056">
    <property type="entry name" value="Peroxisome proliferator-activated receptor gamma"/>
    <property type="match status" value="1"/>
</dbReference>
<dbReference type="PANTHER" id="PTHR45805">
    <property type="entry name" value="NUCLEAR HORMONE RECEPTOR HR3-RELATED"/>
    <property type="match status" value="1"/>
</dbReference>
<evidence type="ECO:0000256" key="8">
    <source>
        <dbReference type="ARBA" id="ARBA00023170"/>
    </source>
</evidence>
<feature type="region of interest" description="Disordered" evidence="10">
    <location>
        <begin position="49"/>
        <end position="137"/>
    </location>
</feature>
<dbReference type="InterPro" id="IPR036508">
    <property type="entry name" value="Chitin-bd_dom_sf"/>
</dbReference>
<keyword evidence="6" id="KW-0238">DNA-binding</keyword>
<dbReference type="Pfam" id="PF00105">
    <property type="entry name" value="zf-C4"/>
    <property type="match status" value="1"/>
</dbReference>
<dbReference type="GO" id="GO:0003700">
    <property type="term" value="F:DNA-binding transcription factor activity"/>
    <property type="evidence" value="ECO:0007669"/>
    <property type="project" value="InterPro"/>
</dbReference>
<feature type="region of interest" description="Disordered" evidence="10">
    <location>
        <begin position="1"/>
        <end position="25"/>
    </location>
</feature>
<dbReference type="InterPro" id="IPR002557">
    <property type="entry name" value="Chitin-bd_dom"/>
</dbReference>
<feature type="compositionally biased region" description="Basic and acidic residues" evidence="10">
    <location>
        <begin position="172"/>
        <end position="185"/>
    </location>
</feature>
<feature type="domain" description="Chitin-binding type-2" evidence="11">
    <location>
        <begin position="553"/>
        <end position="609"/>
    </location>
</feature>
<keyword evidence="7" id="KW-0804">Transcription</keyword>
<dbReference type="OrthoDB" id="6081310at2759"/>
<dbReference type="SUPFAM" id="SSF57716">
    <property type="entry name" value="Glucocorticoid receptor-like (DNA-binding domain)"/>
    <property type="match status" value="1"/>
</dbReference>
<keyword evidence="3" id="KW-0863">Zinc-finger</keyword>
<evidence type="ECO:0000256" key="2">
    <source>
        <dbReference type="ARBA" id="ARBA00022723"/>
    </source>
</evidence>
<dbReference type="PROSITE" id="PS51030">
    <property type="entry name" value="NUCLEAR_REC_DBD_2"/>
    <property type="match status" value="1"/>
</dbReference>
<feature type="domain" description="Nuclear receptor" evidence="12">
    <location>
        <begin position="384"/>
        <end position="459"/>
    </location>
</feature>
<keyword evidence="4" id="KW-0862">Zinc</keyword>
<dbReference type="HOGENOM" id="CLU_446387_0_0_1"/>
<feature type="domain" description="Chitin-binding type-2" evidence="11">
    <location>
        <begin position="458"/>
        <end position="505"/>
    </location>
</feature>
<dbReference type="PANTHER" id="PTHR45805:SF10">
    <property type="entry name" value="ECDYSONE-INDUCED PROTEIN 78C"/>
    <property type="match status" value="1"/>
</dbReference>
<dbReference type="SMR" id="B4QJP8"/>
<organism evidence="13 14">
    <name type="scientific">Drosophila simulans</name>
    <name type="common">Fruit fly</name>
    <dbReference type="NCBI Taxonomy" id="7240"/>
    <lineage>
        <taxon>Eukaryota</taxon>
        <taxon>Metazoa</taxon>
        <taxon>Ecdysozoa</taxon>
        <taxon>Arthropoda</taxon>
        <taxon>Hexapoda</taxon>
        <taxon>Insecta</taxon>
        <taxon>Pterygota</taxon>
        <taxon>Neoptera</taxon>
        <taxon>Endopterygota</taxon>
        <taxon>Diptera</taxon>
        <taxon>Brachycera</taxon>
        <taxon>Muscomorpha</taxon>
        <taxon>Ephydroidea</taxon>
        <taxon>Drosophilidae</taxon>
        <taxon>Drosophila</taxon>
        <taxon>Sophophora</taxon>
    </lineage>
</organism>
<dbReference type="GO" id="GO:0008270">
    <property type="term" value="F:zinc ion binding"/>
    <property type="evidence" value="ECO:0007669"/>
    <property type="project" value="UniProtKB-KW"/>
</dbReference>
<dbReference type="GO" id="GO:0005634">
    <property type="term" value="C:nucleus"/>
    <property type="evidence" value="ECO:0007669"/>
    <property type="project" value="UniProtKB-SubCell"/>
</dbReference>
<dbReference type="GO" id="GO:0008061">
    <property type="term" value="F:chitin binding"/>
    <property type="evidence" value="ECO:0007669"/>
    <property type="project" value="InterPro"/>
</dbReference>
<dbReference type="AlphaFoldDB" id="B4QJP8"/>
<dbReference type="EMBL" id="CM000363">
    <property type="protein sequence ID" value="EDX11348.1"/>
    <property type="molecule type" value="Genomic_DNA"/>
</dbReference>
<evidence type="ECO:0000256" key="5">
    <source>
        <dbReference type="ARBA" id="ARBA00023015"/>
    </source>
</evidence>
<accession>B4QJP8</accession>
<evidence type="ECO:0000256" key="4">
    <source>
        <dbReference type="ARBA" id="ARBA00022833"/>
    </source>
</evidence>
<dbReference type="SUPFAM" id="SSF57625">
    <property type="entry name" value="Invertebrate chitin-binding proteins"/>
    <property type="match status" value="2"/>
</dbReference>
<evidence type="ECO:0000256" key="6">
    <source>
        <dbReference type="ARBA" id="ARBA00023125"/>
    </source>
</evidence>
<feature type="compositionally biased region" description="Low complexity" evidence="10">
    <location>
        <begin position="528"/>
        <end position="546"/>
    </location>
</feature>
<feature type="compositionally biased region" description="Low complexity" evidence="10">
    <location>
        <begin position="12"/>
        <end position="25"/>
    </location>
</feature>
<evidence type="ECO:0000256" key="10">
    <source>
        <dbReference type="SAM" id="MobiDB-lite"/>
    </source>
</evidence>
<keyword evidence="2" id="KW-0479">Metal-binding</keyword>
<keyword evidence="9" id="KW-0539">Nucleus</keyword>
<dbReference type="GO" id="GO:0043565">
    <property type="term" value="F:sequence-specific DNA binding"/>
    <property type="evidence" value="ECO:0007669"/>
    <property type="project" value="InterPro"/>
</dbReference>
<dbReference type="InterPro" id="IPR001628">
    <property type="entry name" value="Znf_hrmn_rcpt"/>
</dbReference>
<evidence type="ECO:0000313" key="14">
    <source>
        <dbReference type="Proteomes" id="UP000000304"/>
    </source>
</evidence>
<evidence type="ECO:0000256" key="3">
    <source>
        <dbReference type="ARBA" id="ARBA00022771"/>
    </source>
</evidence>
<dbReference type="InterPro" id="IPR013088">
    <property type="entry name" value="Znf_NHR/GATA"/>
</dbReference>
<dbReference type="Gene3D" id="2.170.140.10">
    <property type="entry name" value="Chitin binding domain"/>
    <property type="match status" value="2"/>
</dbReference>
<keyword evidence="5" id="KW-0805">Transcription regulation</keyword>
<feature type="compositionally biased region" description="Low complexity" evidence="10">
    <location>
        <begin position="74"/>
        <end position="92"/>
    </location>
</feature>
<protein>
    <submittedName>
        <fullName evidence="13">GD14944</fullName>
    </submittedName>
</protein>
<feature type="compositionally biased region" description="Acidic residues" evidence="10">
    <location>
        <begin position="186"/>
        <end position="217"/>
    </location>
</feature>
<dbReference type="PROSITE" id="PS50940">
    <property type="entry name" value="CHIT_BIND_II"/>
    <property type="match status" value="2"/>
</dbReference>
<dbReference type="Proteomes" id="UP000000304">
    <property type="component" value="Chromosome 3L"/>
</dbReference>
<feature type="region of interest" description="Disordered" evidence="10">
    <location>
        <begin position="526"/>
        <end position="546"/>
    </location>
</feature>
<dbReference type="PRINTS" id="PR00047">
    <property type="entry name" value="STROIDFINGER"/>
</dbReference>
<dbReference type="PhylomeDB" id="B4QJP8"/>
<feature type="compositionally biased region" description="Low complexity" evidence="10">
    <location>
        <begin position="367"/>
        <end position="377"/>
    </location>
</feature>
<evidence type="ECO:0000256" key="7">
    <source>
        <dbReference type="ARBA" id="ARBA00023163"/>
    </source>
</evidence>
<feature type="compositionally biased region" description="Polar residues" evidence="10">
    <location>
        <begin position="240"/>
        <end position="253"/>
    </location>
</feature>
<evidence type="ECO:0000256" key="1">
    <source>
        <dbReference type="ARBA" id="ARBA00004123"/>
    </source>
</evidence>
<sequence length="612" mass="67386">MEYSNTTGLTHSINENSQNPEQQQPIKTRLPVIGNCYIKIESPTGPQSIALGSQRCLNTPPTTPSSPLREAPQSPSDGHVSSLSSHSGSGCSDILLEISHKNAEQAPSQVANVDFRQQDDDEDDGCPSDRSDPSNMDVYQIELEEQAQIRSNLLVETCVKHSSSEQQQLQVKQEDLIKDFTRDAEEQPSEEEAEEDDDEEDEEEEGEDEEEDEDEEALLPAVNFNANSDFNLHFFDTPEDSSTQGAYSEANSLESEQEEEEQTQQQQQKQHHRELEDCSKYSGSCGSSSASSSSSAVSSGNSSGRSSNSNNSVVNPAATSSSVAHLNKEQQQQPLPTTQLQQQPQQHQQQLQHPQQQQQQSFGLADSSSNGSSNNNNGVSSKSFVPCKVCGDKASGYHYGVTSCEGCKGFFRRSIQKQIEYRCLRDGKCLVIRLNRNRCQYCRFKKCLSAGMSRDYEICICSGHLVNDLVPDCEDCAGYYICGDGSYEKVKCPQGLIFDISLKTCVLGQCPRFDGTCSANSTVPPPVTTTTTTTTTTAAPPTTTSTSGPCDNNVTCQLEENSIPHPDHCRNFYTCYGKCAVLGLCELGKWFDRERNVCDYSYRVTNCPANQD</sequence>
<evidence type="ECO:0000259" key="11">
    <source>
        <dbReference type="PROSITE" id="PS50940"/>
    </source>
</evidence>
<evidence type="ECO:0000259" key="12">
    <source>
        <dbReference type="PROSITE" id="PS51030"/>
    </source>
</evidence>
<feature type="compositionally biased region" description="Polar residues" evidence="10">
    <location>
        <begin position="1"/>
        <end position="11"/>
    </location>
</feature>
<feature type="compositionally biased region" description="Low complexity" evidence="10">
    <location>
        <begin position="282"/>
        <end position="360"/>
    </location>
</feature>
<dbReference type="Pfam" id="PF01607">
    <property type="entry name" value="CBM_14"/>
    <property type="match status" value="2"/>
</dbReference>
<name>B4QJP8_DROSI</name>
<gene>
    <name evidence="13" type="primary">Dsim\GD14944</name>
    <name evidence="13" type="ORF">Dsim_GD14944</name>
</gene>
<dbReference type="SMART" id="SM00494">
    <property type="entry name" value="ChtBD2"/>
    <property type="match status" value="2"/>
</dbReference>
<keyword evidence="14" id="KW-1185">Reference proteome</keyword>
<dbReference type="STRING" id="7240.B4QJP8"/>
<proteinExistence type="predicted"/>
<dbReference type="OMA" id="DYEICIC"/>